<feature type="region of interest" description="Disordered" evidence="2">
    <location>
        <begin position="299"/>
        <end position="331"/>
    </location>
</feature>
<comment type="caution">
    <text evidence="3">The sequence shown here is derived from an EMBL/GenBank/DDBJ whole genome shotgun (WGS) entry which is preliminary data.</text>
</comment>
<dbReference type="Gene3D" id="3.40.50.300">
    <property type="entry name" value="P-loop containing nucleotide triphosphate hydrolases"/>
    <property type="match status" value="1"/>
</dbReference>
<feature type="coiled-coil region" evidence="1">
    <location>
        <begin position="231"/>
        <end position="275"/>
    </location>
</feature>
<proteinExistence type="predicted"/>
<dbReference type="SUPFAM" id="SSF52540">
    <property type="entry name" value="P-loop containing nucleoside triphosphate hydrolases"/>
    <property type="match status" value="1"/>
</dbReference>
<evidence type="ECO:0000256" key="2">
    <source>
        <dbReference type="SAM" id="MobiDB-lite"/>
    </source>
</evidence>
<name>A0ABQ3B3J3_9GAMM</name>
<evidence type="ECO:0000313" key="4">
    <source>
        <dbReference type="Proteomes" id="UP000601597"/>
    </source>
</evidence>
<dbReference type="EMBL" id="BMXV01000005">
    <property type="protein sequence ID" value="GGY76586.1"/>
    <property type="molecule type" value="Genomic_DNA"/>
</dbReference>
<reference evidence="4" key="1">
    <citation type="journal article" date="2019" name="Int. J. Syst. Evol. Microbiol.">
        <title>The Global Catalogue of Microorganisms (GCM) 10K type strain sequencing project: providing services to taxonomists for standard genome sequencing and annotation.</title>
        <authorList>
            <consortium name="The Broad Institute Genomics Platform"/>
            <consortium name="The Broad Institute Genome Sequencing Center for Infectious Disease"/>
            <person name="Wu L."/>
            <person name="Ma J."/>
        </authorList>
    </citation>
    <scope>NUCLEOTIDE SEQUENCE [LARGE SCALE GENOMIC DNA]</scope>
    <source>
        <strain evidence="4">KCTC 22280</strain>
    </source>
</reference>
<gene>
    <name evidence="3" type="ORF">GCM10007071_25160</name>
</gene>
<sequence>MRLGQVPATGRAANPVVITDSAWYRLADDIAVALASSPRGLMWVTADRGTGKTAWLQALMPAMQTDFYLADLRNPQETGEILEQLQDYTNYLQGTLPTLILDNLSPADLMALLAEPDHPARDLMPNYNGPLLLLSPEHSDDPVAGRRLERLMGRSLMRHDLPLSSRAQNHAILVAHRPVIEARWNVRVTDAAMGLASSGLHYRATPGQVVEWLERAAARVSVVADEGPAECRRLRAELDTLARRIEANRDTGEPVEALEHEQSELALELTAAEVDWLERQARGTLRQVFPDDVRAELESLTGTSDHPDLHVPTNVPGGARSAGSGNLRSRP</sequence>
<keyword evidence="4" id="KW-1185">Reference proteome</keyword>
<protein>
    <recommendedName>
        <fullName evidence="5">AAA domain-containing protein</fullName>
    </recommendedName>
</protein>
<dbReference type="Proteomes" id="UP000601597">
    <property type="component" value="Unassembled WGS sequence"/>
</dbReference>
<evidence type="ECO:0000313" key="3">
    <source>
        <dbReference type="EMBL" id="GGY76586.1"/>
    </source>
</evidence>
<dbReference type="InterPro" id="IPR027417">
    <property type="entry name" value="P-loop_NTPase"/>
</dbReference>
<evidence type="ECO:0000256" key="1">
    <source>
        <dbReference type="SAM" id="Coils"/>
    </source>
</evidence>
<keyword evidence="1" id="KW-0175">Coiled coil</keyword>
<evidence type="ECO:0008006" key="5">
    <source>
        <dbReference type="Google" id="ProtNLM"/>
    </source>
</evidence>
<organism evidence="3 4">
    <name type="scientific">Marinobacter zhanjiangensis</name>
    <dbReference type="NCBI Taxonomy" id="578215"/>
    <lineage>
        <taxon>Bacteria</taxon>
        <taxon>Pseudomonadati</taxon>
        <taxon>Pseudomonadota</taxon>
        <taxon>Gammaproteobacteria</taxon>
        <taxon>Pseudomonadales</taxon>
        <taxon>Marinobacteraceae</taxon>
        <taxon>Marinobacter</taxon>
    </lineage>
</organism>
<accession>A0ABQ3B3J3</accession>
<dbReference type="RefSeq" id="WP_189576930.1">
    <property type="nucleotide sequence ID" value="NZ_BMXV01000005.1"/>
</dbReference>